<accession>A0A7S1YX65</accession>
<feature type="compositionally biased region" description="Low complexity" evidence="1">
    <location>
        <begin position="131"/>
        <end position="145"/>
    </location>
</feature>
<feature type="region of interest" description="Disordered" evidence="1">
    <location>
        <begin position="126"/>
        <end position="162"/>
    </location>
</feature>
<dbReference type="EMBL" id="HBGN01010317">
    <property type="protein sequence ID" value="CAD9321664.1"/>
    <property type="molecule type" value="Transcribed_RNA"/>
</dbReference>
<feature type="region of interest" description="Disordered" evidence="1">
    <location>
        <begin position="38"/>
        <end position="60"/>
    </location>
</feature>
<proteinExistence type="predicted"/>
<reference evidence="2" key="1">
    <citation type="submission" date="2021-01" db="EMBL/GenBank/DDBJ databases">
        <authorList>
            <person name="Corre E."/>
            <person name="Pelletier E."/>
            <person name="Niang G."/>
            <person name="Scheremetjew M."/>
            <person name="Finn R."/>
            <person name="Kale V."/>
            <person name="Holt S."/>
            <person name="Cochrane G."/>
            <person name="Meng A."/>
            <person name="Brown T."/>
            <person name="Cohen L."/>
        </authorList>
    </citation>
    <scope>NUCLEOTIDE SEQUENCE</scope>
    <source>
        <strain evidence="2">Pop2</strain>
    </source>
</reference>
<name>A0A7S1YX65_9STRA</name>
<dbReference type="AlphaFoldDB" id="A0A7S1YX65"/>
<protein>
    <submittedName>
        <fullName evidence="2">Uncharacterized protein</fullName>
    </submittedName>
</protein>
<gene>
    <name evidence="2" type="ORF">DBRI1063_LOCUS6621</name>
</gene>
<sequence length="361" mass="39748">MGQALSKKITPRLQQMQKKYDKAIMEEVKADIASKKARAAATSNPHTDINALEGGFQRGGDKTLREVEQENFLKAGQKEGKDAGGVQEMPEDLINFLNAAGPVQRQVDKTQTSPRLYDALAEEEEGRLLRETSSQSSSSSPQTTPDLEQKSNTRTRRRMPMVGGMEEQDGAMEDKTYAMMTTTERTTNFSNTVEHEEEDWMNIRFENEDICHMLNTHAAATASSETKSKSPLLNIANVQTDIAGAGEFITPEMITKAEQIAHSHLDSILPSTSSSRPKEEVDNQKANTQTLIANAMLHTSIPALMKDEDGSLIAVWENRVVELMTFQGLKVIDVDSSLVRLTKENGGLGFQKDGTNSAVEG</sequence>
<organism evidence="2">
    <name type="scientific">Ditylum brightwellii</name>
    <dbReference type="NCBI Taxonomy" id="49249"/>
    <lineage>
        <taxon>Eukaryota</taxon>
        <taxon>Sar</taxon>
        <taxon>Stramenopiles</taxon>
        <taxon>Ochrophyta</taxon>
        <taxon>Bacillariophyta</taxon>
        <taxon>Mediophyceae</taxon>
        <taxon>Lithodesmiophycidae</taxon>
        <taxon>Lithodesmiales</taxon>
        <taxon>Lithodesmiaceae</taxon>
        <taxon>Ditylum</taxon>
    </lineage>
</organism>
<evidence type="ECO:0000256" key="1">
    <source>
        <dbReference type="SAM" id="MobiDB-lite"/>
    </source>
</evidence>
<evidence type="ECO:0000313" key="2">
    <source>
        <dbReference type="EMBL" id="CAD9321664.1"/>
    </source>
</evidence>